<dbReference type="RefSeq" id="WP_192748334.1">
    <property type="nucleotide sequence ID" value="NZ_JADBEM010000001.1"/>
</dbReference>
<evidence type="ECO:0000313" key="2">
    <source>
        <dbReference type="Proteomes" id="UP000638648"/>
    </source>
</evidence>
<gene>
    <name evidence="1" type="ORF">HEB94_000397</name>
</gene>
<dbReference type="AlphaFoldDB" id="A0A927MN24"/>
<sequence length="245" mass="26728">MTAAPDDAPLVVLVVDRLVVLVVDRLVVLVVDRLVVLVVDRLVVLVVDRLVVLVVDRLVVLVVDRLVVLVVDRLVVLVVDALVSVTVSDAPVALVALRAAAGMAGLAARSRRGTRVRRAAVAWRRCIPAVAAWPPLRLCRVGLAARRARVPRTRRRSHGSVPPGPVLDPVVSRVAPDVFVLLGSWVVSAVRHPCTLPGGPWYRYRRSRLVARWLTDLRGRRERTTTIAVLVPTDRLLAFAACPSC</sequence>
<evidence type="ECO:0000313" key="1">
    <source>
        <dbReference type="EMBL" id="MBE1603549.1"/>
    </source>
</evidence>
<dbReference type="EMBL" id="JADBEM010000001">
    <property type="protein sequence ID" value="MBE1603549.1"/>
    <property type="molecule type" value="Genomic_DNA"/>
</dbReference>
<organism evidence="1 2">
    <name type="scientific">Actinopolymorpha pittospori</name>
    <dbReference type="NCBI Taxonomy" id="648752"/>
    <lineage>
        <taxon>Bacteria</taxon>
        <taxon>Bacillati</taxon>
        <taxon>Actinomycetota</taxon>
        <taxon>Actinomycetes</taxon>
        <taxon>Propionibacteriales</taxon>
        <taxon>Actinopolymorphaceae</taxon>
        <taxon>Actinopolymorpha</taxon>
    </lineage>
</organism>
<comment type="caution">
    <text evidence="1">The sequence shown here is derived from an EMBL/GenBank/DDBJ whole genome shotgun (WGS) entry which is preliminary data.</text>
</comment>
<proteinExistence type="predicted"/>
<name>A0A927MN24_9ACTN</name>
<keyword evidence="2" id="KW-1185">Reference proteome</keyword>
<reference evidence="1" key="1">
    <citation type="submission" date="2020-10" db="EMBL/GenBank/DDBJ databases">
        <title>Sequencing the genomes of 1000 actinobacteria strains.</title>
        <authorList>
            <person name="Klenk H.-P."/>
        </authorList>
    </citation>
    <scope>NUCLEOTIDE SEQUENCE</scope>
    <source>
        <strain evidence="1">DSM 45354</strain>
    </source>
</reference>
<dbReference type="Proteomes" id="UP000638648">
    <property type="component" value="Unassembled WGS sequence"/>
</dbReference>
<protein>
    <submittedName>
        <fullName evidence="1">Uncharacterized protein</fullName>
    </submittedName>
</protein>
<accession>A0A927MN24</accession>